<dbReference type="Gene3D" id="3.10.170.10">
    <property type="match status" value="1"/>
</dbReference>
<evidence type="ECO:0000256" key="8">
    <source>
        <dbReference type="ARBA" id="ARBA00023049"/>
    </source>
</evidence>
<keyword evidence="6 11" id="KW-0378">Hydrolase</keyword>
<evidence type="ECO:0000313" key="13">
    <source>
        <dbReference type="Proteomes" id="UP000663850"/>
    </source>
</evidence>
<keyword evidence="7 10" id="KW-0862">Zinc</keyword>
<dbReference type="PANTHER" id="PTHR33478:SF1">
    <property type="entry name" value="EXTRACELLULAR METALLOPROTEINASE MEP"/>
    <property type="match status" value="1"/>
</dbReference>
<keyword evidence="3 11" id="KW-0964">Secreted</keyword>
<sequence length="203" mass="22359">MDNYRPKASLGFKFEYGNQPDSEDPKDYIDLSVTQLLYTVNTVHDLYYHYGFDEDAGNFQHDNYGRGGEGGDGDAIIVHSQDGSGFNNAIFMTPPDGQHGRLRPYLWDTANPYRDCTLDTGIVIHKLTHGLSTRLTGGRTNSGCLGWGESGGLGEGWGNFFALMIRSVEESGDFPMGSWVSNKPGGIRYNLYSTVSYLFAAIG</sequence>
<dbReference type="EMBL" id="CAJMWZ010003752">
    <property type="protein sequence ID" value="CAE6478558.1"/>
    <property type="molecule type" value="Genomic_DNA"/>
</dbReference>
<feature type="binding site" evidence="10">
    <location>
        <position position="129"/>
    </location>
    <ligand>
        <name>Zn(2+)</name>
        <dbReference type="ChEBI" id="CHEBI:29105"/>
        <note>catalytic</note>
    </ligand>
</feature>
<dbReference type="InterPro" id="IPR050371">
    <property type="entry name" value="Fungal_virulence_M36"/>
</dbReference>
<keyword evidence="4 11" id="KW-0645">Protease</keyword>
<dbReference type="GO" id="GO:0006508">
    <property type="term" value="P:proteolysis"/>
    <property type="evidence" value="ECO:0007669"/>
    <property type="project" value="UniProtKB-KW"/>
</dbReference>
<evidence type="ECO:0000256" key="6">
    <source>
        <dbReference type="ARBA" id="ARBA00022801"/>
    </source>
</evidence>
<protein>
    <recommendedName>
        <fullName evidence="11">Extracellular metalloproteinase</fullName>
        <ecNumber evidence="11">3.4.24.-</ecNumber>
    </recommendedName>
    <alternativeName>
        <fullName evidence="11">Fungalysin</fullName>
    </alternativeName>
</protein>
<dbReference type="GO" id="GO:0008270">
    <property type="term" value="F:zinc ion binding"/>
    <property type="evidence" value="ECO:0007669"/>
    <property type="project" value="InterPro"/>
</dbReference>
<dbReference type="PANTHER" id="PTHR33478">
    <property type="entry name" value="EXTRACELLULAR METALLOPROTEINASE MEP"/>
    <property type="match status" value="1"/>
</dbReference>
<dbReference type="GO" id="GO:0005615">
    <property type="term" value="C:extracellular space"/>
    <property type="evidence" value="ECO:0007669"/>
    <property type="project" value="InterPro"/>
</dbReference>
<keyword evidence="9 11" id="KW-0865">Zymogen</keyword>
<dbReference type="AlphaFoldDB" id="A0A8H3GXI3"/>
<accession>A0A8H3GXI3</accession>
<evidence type="ECO:0000256" key="9">
    <source>
        <dbReference type="ARBA" id="ARBA00023145"/>
    </source>
</evidence>
<evidence type="ECO:0000256" key="4">
    <source>
        <dbReference type="ARBA" id="ARBA00022670"/>
    </source>
</evidence>
<organism evidence="12 13">
    <name type="scientific">Rhizoctonia solani</name>
    <dbReference type="NCBI Taxonomy" id="456999"/>
    <lineage>
        <taxon>Eukaryota</taxon>
        <taxon>Fungi</taxon>
        <taxon>Dikarya</taxon>
        <taxon>Basidiomycota</taxon>
        <taxon>Agaricomycotina</taxon>
        <taxon>Agaricomycetes</taxon>
        <taxon>Cantharellales</taxon>
        <taxon>Ceratobasidiaceae</taxon>
        <taxon>Rhizoctonia</taxon>
    </lineage>
</organism>
<comment type="caution">
    <text evidence="12">The sequence shown here is derived from an EMBL/GenBank/DDBJ whole genome shotgun (WGS) entry which is preliminary data.</text>
</comment>
<comment type="similarity">
    <text evidence="2 11">Belongs to the peptidase M36 family.</text>
</comment>
<evidence type="ECO:0000256" key="2">
    <source>
        <dbReference type="ARBA" id="ARBA00006006"/>
    </source>
</evidence>
<dbReference type="Pfam" id="PF02128">
    <property type="entry name" value="Peptidase_M36"/>
    <property type="match status" value="1"/>
</dbReference>
<evidence type="ECO:0000313" key="12">
    <source>
        <dbReference type="EMBL" id="CAE6478558.1"/>
    </source>
</evidence>
<reference evidence="12" key="1">
    <citation type="submission" date="2021-01" db="EMBL/GenBank/DDBJ databases">
        <authorList>
            <person name="Kaushik A."/>
        </authorList>
    </citation>
    <scope>NUCLEOTIDE SEQUENCE</scope>
    <source>
        <strain evidence="12">Type strain: AG8-Rh-89/</strain>
    </source>
</reference>
<keyword evidence="8 11" id="KW-0482">Metalloprotease</keyword>
<evidence type="ECO:0000256" key="1">
    <source>
        <dbReference type="ARBA" id="ARBA00004613"/>
    </source>
</evidence>
<evidence type="ECO:0000256" key="10">
    <source>
        <dbReference type="PIRSR" id="PIRSR601842-2"/>
    </source>
</evidence>
<name>A0A8H3GXI3_9AGAM</name>
<dbReference type="Proteomes" id="UP000663850">
    <property type="component" value="Unassembled WGS sequence"/>
</dbReference>
<dbReference type="Gene3D" id="1.10.390.10">
    <property type="entry name" value="Neutral Protease Domain 2"/>
    <property type="match status" value="1"/>
</dbReference>
<evidence type="ECO:0000256" key="11">
    <source>
        <dbReference type="RuleBase" id="RU364017"/>
    </source>
</evidence>
<feature type="binding site" evidence="10">
    <location>
        <position position="155"/>
    </location>
    <ligand>
        <name>Zn(2+)</name>
        <dbReference type="ChEBI" id="CHEBI:29105"/>
        <note>catalytic</note>
    </ligand>
</feature>
<proteinExistence type="inferred from homology"/>
<dbReference type="EC" id="3.4.24.-" evidence="11"/>
<evidence type="ECO:0000256" key="3">
    <source>
        <dbReference type="ARBA" id="ARBA00022525"/>
    </source>
</evidence>
<dbReference type="InterPro" id="IPR027268">
    <property type="entry name" value="Peptidase_M4/M1_CTD_sf"/>
</dbReference>
<dbReference type="GO" id="GO:0004222">
    <property type="term" value="F:metalloendopeptidase activity"/>
    <property type="evidence" value="ECO:0007669"/>
    <property type="project" value="InterPro"/>
</dbReference>
<dbReference type="PRINTS" id="PR00999">
    <property type="entry name" value="FUNGALYSIN"/>
</dbReference>
<comment type="cofactor">
    <cofactor evidence="10">
        <name>Zn(2+)</name>
        <dbReference type="ChEBI" id="CHEBI:29105"/>
    </cofactor>
    <text evidence="10">Binds 1 zinc ion per subunit.</text>
</comment>
<comment type="subcellular location">
    <subcellularLocation>
        <location evidence="1 11">Secreted</location>
    </subcellularLocation>
</comment>
<feature type="binding site" evidence="10">
    <location>
        <position position="125"/>
    </location>
    <ligand>
        <name>Zn(2+)</name>
        <dbReference type="ChEBI" id="CHEBI:29105"/>
        <note>catalytic</note>
    </ligand>
</feature>
<gene>
    <name evidence="12" type="ORF">RDB_LOCUS72019</name>
</gene>
<evidence type="ECO:0000256" key="7">
    <source>
        <dbReference type="ARBA" id="ARBA00022833"/>
    </source>
</evidence>
<dbReference type="InterPro" id="IPR001842">
    <property type="entry name" value="Peptidase_M36"/>
</dbReference>
<dbReference type="SUPFAM" id="SSF55486">
    <property type="entry name" value="Metalloproteases ('zincins'), catalytic domain"/>
    <property type="match status" value="1"/>
</dbReference>
<evidence type="ECO:0000256" key="5">
    <source>
        <dbReference type="ARBA" id="ARBA00022723"/>
    </source>
</evidence>
<keyword evidence="5 10" id="KW-0479">Metal-binding</keyword>